<comment type="caution">
    <text evidence="2">The sequence shown here is derived from an EMBL/GenBank/DDBJ whole genome shotgun (WGS) entry which is preliminary data.</text>
</comment>
<evidence type="ECO:0000313" key="2">
    <source>
        <dbReference type="EMBL" id="MDX3699021.1"/>
    </source>
</evidence>
<keyword evidence="3" id="KW-1185">Reference proteome</keyword>
<dbReference type="RefSeq" id="WP_210540337.1">
    <property type="nucleotide sequence ID" value="NZ_JARAYT010000001.1"/>
</dbReference>
<sequence length="111" mass="12031">MGEAQIILSHSPESGLVAIASGEQYPWARTTLAATLSRLAGTRDRCRGPCSPRSSTAVLRRRKAALGRPSRLGRSNGEIFRRQALVSAPHRRPVLPVADPLHAARPAHRSH</sequence>
<dbReference type="Proteomes" id="UP001271274">
    <property type="component" value="Unassembled WGS sequence"/>
</dbReference>
<proteinExistence type="predicted"/>
<dbReference type="EMBL" id="JARAYU010000001">
    <property type="protein sequence ID" value="MDX3699021.1"/>
    <property type="molecule type" value="Genomic_DNA"/>
</dbReference>
<evidence type="ECO:0000313" key="3">
    <source>
        <dbReference type="Proteomes" id="UP001271274"/>
    </source>
</evidence>
<name>A0ABU4N8X6_9ACTN</name>
<feature type="region of interest" description="Disordered" evidence="1">
    <location>
        <begin position="42"/>
        <end position="74"/>
    </location>
</feature>
<reference evidence="2 3" key="1">
    <citation type="journal article" date="2023" name="Microb. Genom.">
        <title>Mesoterricola silvestris gen. nov., sp. nov., Mesoterricola sediminis sp. nov., Geothrix oryzae sp. nov., Geothrix edaphica sp. nov., Geothrix rubra sp. nov., and Geothrix limicola sp. nov., six novel members of Acidobacteriota isolated from soils.</title>
        <authorList>
            <person name="Weisberg A.J."/>
            <person name="Pearce E."/>
            <person name="Kramer C.G."/>
            <person name="Chang J.H."/>
            <person name="Clarke C.R."/>
        </authorList>
    </citation>
    <scope>NUCLEOTIDE SEQUENCE [LARGE SCALE GENOMIC DNA]</scope>
    <source>
        <strain evidence="2 3">ID09-01A</strain>
    </source>
</reference>
<protein>
    <submittedName>
        <fullName evidence="2">Uncharacterized protein</fullName>
    </submittedName>
</protein>
<organism evidence="2 3">
    <name type="scientific">Streptomyces europaeiscabiei</name>
    <dbReference type="NCBI Taxonomy" id="146819"/>
    <lineage>
        <taxon>Bacteria</taxon>
        <taxon>Bacillati</taxon>
        <taxon>Actinomycetota</taxon>
        <taxon>Actinomycetes</taxon>
        <taxon>Kitasatosporales</taxon>
        <taxon>Streptomycetaceae</taxon>
        <taxon>Streptomyces</taxon>
    </lineage>
</organism>
<gene>
    <name evidence="2" type="ORF">PV662_04445</name>
</gene>
<evidence type="ECO:0000256" key="1">
    <source>
        <dbReference type="SAM" id="MobiDB-lite"/>
    </source>
</evidence>
<accession>A0ABU4N8X6</accession>